<feature type="domain" description="Glycosyl hydrolase family 38 C-terminal" evidence="2">
    <location>
        <begin position="67"/>
        <end position="217"/>
    </location>
</feature>
<sequence length="505" mass="55650">RLRGDGGGAARELLFQASVPPLGFSTFTVSRLSRGDPRVHPARTPLGAREGDEWGQGRCSTRRCLAPQHVRVLFDPLTGHLKEIQNLDKSISLPVFQSFYWYNASVGNDESPQASGAYIFRPNSSEPVPVSSSKRVSTHLVKNALVQEVHQNFSSWCSQVVRLRAGQPYVELEWTVGPIPVADGWGKEIISRFETTLQTNARFYTDSNGRQILERRSGPARALAVTPPETPVPLAITGLCLVPRRDYRPTWNLSQTEPVAGNYYPVNSRIFIKDKKFQLTVLTDRSQGGSSVFDGSLELMVHRRLLYDDSRGVGEPLVELGADKQGLVVRGRHLVLLDTVESAADRHRLLAQELFMAPYAVLAPGGGPSYRHGQPSLRQFSALRQELPPNVHLLTLTPWDAGTLLLRLEHQFERGESANGSQPVTVDLLNLFSAFTITSVREMSLGADLPLDAISRLVWTPATGPARPRPVPKLDPSRVTLQPMEIRTFLATVQYKVPGAGPGGP</sequence>
<dbReference type="GO" id="GO:0004559">
    <property type="term" value="F:alpha-mannosidase activity"/>
    <property type="evidence" value="ECO:0007669"/>
    <property type="project" value="InterPro"/>
</dbReference>
<proteinExistence type="predicted"/>
<dbReference type="PANTHER" id="PTHR11607:SF3">
    <property type="entry name" value="LYSOSOMAL ALPHA-MANNOSIDASE"/>
    <property type="match status" value="1"/>
</dbReference>
<dbReference type="SUPFAM" id="SSF74650">
    <property type="entry name" value="Galactose mutarotase-like"/>
    <property type="match status" value="1"/>
</dbReference>
<dbReference type="Gene3D" id="2.60.40.1360">
    <property type="match status" value="1"/>
</dbReference>
<dbReference type="InterPro" id="IPR050843">
    <property type="entry name" value="Glycosyl_Hydrlase_38"/>
</dbReference>
<dbReference type="PANTHER" id="PTHR11607">
    <property type="entry name" value="ALPHA-MANNOSIDASE"/>
    <property type="match status" value="1"/>
</dbReference>
<dbReference type="GO" id="GO:0030246">
    <property type="term" value="F:carbohydrate binding"/>
    <property type="evidence" value="ECO:0007669"/>
    <property type="project" value="InterPro"/>
</dbReference>
<dbReference type="FunFam" id="2.60.40.1360:FF:000002">
    <property type="entry name" value="Alpha-mannosidase"/>
    <property type="match status" value="1"/>
</dbReference>
<comment type="caution">
    <text evidence="5">The sequence shown here is derived from an EMBL/GenBank/DDBJ whole genome shotgun (WGS) entry which is preliminary data.</text>
</comment>
<dbReference type="OrthoDB" id="2016903at2759"/>
<name>A0A7L2USJ0_BALRX</name>
<dbReference type="InterPro" id="IPR011013">
    <property type="entry name" value="Gal_mutarotase_sf_dom"/>
</dbReference>
<feature type="region of interest" description="Disordered" evidence="1">
    <location>
        <begin position="34"/>
        <end position="54"/>
    </location>
</feature>
<feature type="domain" description="Glycosyl hydrolase family 38 C-terminal" evidence="2">
    <location>
        <begin position="245"/>
        <end position="311"/>
    </location>
</feature>
<evidence type="ECO:0000313" key="6">
    <source>
        <dbReference type="Proteomes" id="UP000528411"/>
    </source>
</evidence>
<dbReference type="Pfam" id="PF17677">
    <property type="entry name" value="Glyco_hydro38C2"/>
    <property type="match status" value="1"/>
</dbReference>
<dbReference type="InterPro" id="IPR011682">
    <property type="entry name" value="Glyco_hydro_38_C"/>
</dbReference>
<gene>
    <name evidence="5" type="primary">Man2b1_0</name>
    <name evidence="5" type="ORF">BALREX_R13109</name>
</gene>
<keyword evidence="6" id="KW-1185">Reference proteome</keyword>
<feature type="non-terminal residue" evidence="5">
    <location>
        <position position="505"/>
    </location>
</feature>
<dbReference type="InterPro" id="IPR041147">
    <property type="entry name" value="GH38_C"/>
</dbReference>
<evidence type="ECO:0000259" key="2">
    <source>
        <dbReference type="Pfam" id="PF07748"/>
    </source>
</evidence>
<evidence type="ECO:0000256" key="1">
    <source>
        <dbReference type="SAM" id="MobiDB-lite"/>
    </source>
</evidence>
<reference evidence="5 6" key="1">
    <citation type="submission" date="2019-09" db="EMBL/GenBank/DDBJ databases">
        <title>Bird 10,000 Genomes (B10K) Project - Family phase.</title>
        <authorList>
            <person name="Zhang G."/>
        </authorList>
    </citation>
    <scope>NUCLEOTIDE SEQUENCE [LARGE SCALE GENOMIC DNA]</scope>
    <source>
        <strain evidence="5">B10K-DU-012-56</strain>
    </source>
</reference>
<dbReference type="Pfam" id="PF07748">
    <property type="entry name" value="Glyco_hydro_38C"/>
    <property type="match status" value="2"/>
</dbReference>
<evidence type="ECO:0000259" key="4">
    <source>
        <dbReference type="Pfam" id="PF21260"/>
    </source>
</evidence>
<evidence type="ECO:0000313" key="5">
    <source>
        <dbReference type="EMBL" id="NXS48041.1"/>
    </source>
</evidence>
<dbReference type="GO" id="GO:0006013">
    <property type="term" value="P:mannose metabolic process"/>
    <property type="evidence" value="ECO:0007669"/>
    <property type="project" value="InterPro"/>
</dbReference>
<feature type="domain" description="Glycosyl hydrolases family 38 C-terminal" evidence="3">
    <location>
        <begin position="390"/>
        <end position="489"/>
    </location>
</feature>
<feature type="domain" description="Lysosomal alpha-mannosidase-like central" evidence="4">
    <location>
        <begin position="5"/>
        <end position="29"/>
    </location>
</feature>
<protein>
    <submittedName>
        <fullName evidence="5">MA2B1 mannosidase</fullName>
    </submittedName>
</protein>
<dbReference type="Pfam" id="PF21260">
    <property type="entry name" value="Laman-like_dom"/>
    <property type="match status" value="1"/>
</dbReference>
<dbReference type="InterPro" id="IPR048534">
    <property type="entry name" value="Man2a1-like_dom"/>
</dbReference>
<accession>A0A7L2USJ0</accession>
<dbReference type="EMBL" id="VYZW01049980">
    <property type="protein sequence ID" value="NXS48041.1"/>
    <property type="molecule type" value="Genomic_DNA"/>
</dbReference>
<dbReference type="Proteomes" id="UP000528411">
    <property type="component" value="Unassembled WGS sequence"/>
</dbReference>
<dbReference type="AlphaFoldDB" id="A0A7L2USJ0"/>
<organism evidence="5 6">
    <name type="scientific">Balaeniceps rex</name>
    <name type="common">Shoebill</name>
    <dbReference type="NCBI Taxonomy" id="33584"/>
    <lineage>
        <taxon>Eukaryota</taxon>
        <taxon>Metazoa</taxon>
        <taxon>Chordata</taxon>
        <taxon>Craniata</taxon>
        <taxon>Vertebrata</taxon>
        <taxon>Euteleostomi</taxon>
        <taxon>Archelosauria</taxon>
        <taxon>Archosauria</taxon>
        <taxon>Dinosauria</taxon>
        <taxon>Saurischia</taxon>
        <taxon>Theropoda</taxon>
        <taxon>Coelurosauria</taxon>
        <taxon>Aves</taxon>
        <taxon>Neognathae</taxon>
        <taxon>Neoaves</taxon>
        <taxon>Aequornithes</taxon>
        <taxon>Pelecaniformes</taxon>
        <taxon>Balaenicipitidae</taxon>
        <taxon>Balaeniceps</taxon>
    </lineage>
</organism>
<dbReference type="GO" id="GO:0005764">
    <property type="term" value="C:lysosome"/>
    <property type="evidence" value="ECO:0007669"/>
    <property type="project" value="TreeGrafter"/>
</dbReference>
<evidence type="ECO:0000259" key="3">
    <source>
        <dbReference type="Pfam" id="PF17677"/>
    </source>
</evidence>
<feature type="non-terminal residue" evidence="5">
    <location>
        <position position="1"/>
    </location>
</feature>
<dbReference type="Gene3D" id="2.70.98.30">
    <property type="entry name" value="Golgi alpha-mannosidase II, domain 4"/>
    <property type="match status" value="1"/>
</dbReference>